<sequence>MSDSNKAHLLPGVRYFLSLSTAFTEVLRGPTCTASILNLLKFALPITALWLFLLHDVIDWIKHHTIWARYMNLHSRAISLLAILNSQITFWKYCSSVTFFVISSRQFRKLYFRQNPRETESRGCNRGNLIRKALFPTLQGLVCVRLILQVSTLLTIDDLNYRILWGFFVAPQWLIFVLYYIADFSGSFLYTTIVIVYVQLMEQLRSQCVHYNRKQCETLRVLASRPVINSNDHGENLLAGLKELFSLREELWRVYRRHERLLRSQLFLLMINANLSVYSAVATLFRSTKVPMEQGTTMLSVKYDVAVILIVVFFAANLAEEGRRSVELAQELVLAGQVGLIQTGGVTVRNAVQMGDFVQLSSRRQIVLSVGGCVVLKRPFLLSLSCMFVGYVGFLIQRNEKFVEPLDMGNTTACSADLPSLI</sequence>
<organism evidence="2 3">
    <name type="scientific">Hypsibius exemplaris</name>
    <name type="common">Freshwater tardigrade</name>
    <dbReference type="NCBI Taxonomy" id="2072580"/>
    <lineage>
        <taxon>Eukaryota</taxon>
        <taxon>Metazoa</taxon>
        <taxon>Ecdysozoa</taxon>
        <taxon>Tardigrada</taxon>
        <taxon>Eutardigrada</taxon>
        <taxon>Parachela</taxon>
        <taxon>Hypsibioidea</taxon>
        <taxon>Hypsibiidae</taxon>
        <taxon>Hypsibius</taxon>
    </lineage>
</organism>
<keyword evidence="1" id="KW-1133">Transmembrane helix</keyword>
<keyword evidence="1" id="KW-0812">Transmembrane</keyword>
<reference evidence="3" key="1">
    <citation type="submission" date="2017-01" db="EMBL/GenBank/DDBJ databases">
        <title>Comparative genomics of anhydrobiosis in the tardigrade Hypsibius dujardini.</title>
        <authorList>
            <person name="Yoshida Y."/>
            <person name="Koutsovoulos G."/>
            <person name="Laetsch D."/>
            <person name="Stevens L."/>
            <person name="Kumar S."/>
            <person name="Horikawa D."/>
            <person name="Ishino K."/>
            <person name="Komine S."/>
            <person name="Tomita M."/>
            <person name="Blaxter M."/>
            <person name="Arakawa K."/>
        </authorList>
    </citation>
    <scope>NUCLEOTIDE SEQUENCE [LARGE SCALE GENOMIC DNA]</scope>
    <source>
        <strain evidence="3">Z151</strain>
    </source>
</reference>
<evidence type="ECO:0008006" key="4">
    <source>
        <dbReference type="Google" id="ProtNLM"/>
    </source>
</evidence>
<dbReference type="EMBL" id="MTYJ01000026">
    <property type="protein sequence ID" value="OQV20918.1"/>
    <property type="molecule type" value="Genomic_DNA"/>
</dbReference>
<evidence type="ECO:0000313" key="3">
    <source>
        <dbReference type="Proteomes" id="UP000192578"/>
    </source>
</evidence>
<feature type="transmembrane region" description="Helical" evidence="1">
    <location>
        <begin position="379"/>
        <end position="396"/>
    </location>
</feature>
<feature type="transmembrane region" description="Helical" evidence="1">
    <location>
        <begin position="78"/>
        <end position="102"/>
    </location>
</feature>
<name>A0A1W0X0G6_HYPEX</name>
<feature type="transmembrane region" description="Helical" evidence="1">
    <location>
        <begin position="138"/>
        <end position="156"/>
    </location>
</feature>
<dbReference type="OrthoDB" id="10648605at2759"/>
<keyword evidence="3" id="KW-1185">Reference proteome</keyword>
<evidence type="ECO:0000256" key="1">
    <source>
        <dbReference type="SAM" id="Phobius"/>
    </source>
</evidence>
<evidence type="ECO:0000313" key="2">
    <source>
        <dbReference type="EMBL" id="OQV20918.1"/>
    </source>
</evidence>
<dbReference type="AlphaFoldDB" id="A0A1W0X0G6"/>
<gene>
    <name evidence="2" type="ORF">BV898_04993</name>
</gene>
<accession>A0A1W0X0G6</accession>
<comment type="caution">
    <text evidence="2">The sequence shown here is derived from an EMBL/GenBank/DDBJ whole genome shotgun (WGS) entry which is preliminary data.</text>
</comment>
<feature type="transmembrane region" description="Helical" evidence="1">
    <location>
        <begin position="36"/>
        <end position="58"/>
    </location>
</feature>
<feature type="transmembrane region" description="Helical" evidence="1">
    <location>
        <begin position="266"/>
        <end position="285"/>
    </location>
</feature>
<protein>
    <recommendedName>
        <fullName evidence="4">Gustatory receptor</fullName>
    </recommendedName>
</protein>
<feature type="transmembrane region" description="Helical" evidence="1">
    <location>
        <begin position="297"/>
        <end position="319"/>
    </location>
</feature>
<keyword evidence="1" id="KW-0472">Membrane</keyword>
<proteinExistence type="predicted"/>
<dbReference type="Proteomes" id="UP000192578">
    <property type="component" value="Unassembled WGS sequence"/>
</dbReference>